<accession>A0ABV7QBC1</accession>
<name>A0ABV7QBC1_9PSEU</name>
<comment type="caution">
    <text evidence="1">The sequence shown here is derived from an EMBL/GenBank/DDBJ whole genome shotgun (WGS) entry which is preliminary data.</text>
</comment>
<evidence type="ECO:0000313" key="2">
    <source>
        <dbReference type="Proteomes" id="UP001595764"/>
    </source>
</evidence>
<organism evidence="1 2">
    <name type="scientific">Amycolatopsis halotolerans</name>
    <dbReference type="NCBI Taxonomy" id="330083"/>
    <lineage>
        <taxon>Bacteria</taxon>
        <taxon>Bacillati</taxon>
        <taxon>Actinomycetota</taxon>
        <taxon>Actinomycetes</taxon>
        <taxon>Pseudonocardiales</taxon>
        <taxon>Pseudonocardiaceae</taxon>
        <taxon>Amycolatopsis</taxon>
    </lineage>
</organism>
<evidence type="ECO:0000313" key="1">
    <source>
        <dbReference type="EMBL" id="MFC3508868.1"/>
    </source>
</evidence>
<dbReference type="EMBL" id="JBHRWI010000003">
    <property type="protein sequence ID" value="MFC3508868.1"/>
    <property type="molecule type" value="Genomic_DNA"/>
</dbReference>
<gene>
    <name evidence="1" type="ORF">ACFORO_01715</name>
</gene>
<proteinExistence type="predicted"/>
<dbReference type="RefSeq" id="WP_377868932.1">
    <property type="nucleotide sequence ID" value="NZ_JBHMAY010000010.1"/>
</dbReference>
<protein>
    <submittedName>
        <fullName evidence="1">Uncharacterized protein</fullName>
    </submittedName>
</protein>
<sequence>MDATSVREALSVCGAIAWSRISVGVDPVDGLVRIPFVVWRYDDPPSGLSDRFNVIVEEFPGAFDWRFESLSRNWTLTSSLGRRSVLPAAHHNAEEMNRIKRTSQQSCIDATRELEIIMDKFADR</sequence>
<reference evidence="2" key="1">
    <citation type="journal article" date="2019" name="Int. J. Syst. Evol. Microbiol.">
        <title>The Global Catalogue of Microorganisms (GCM) 10K type strain sequencing project: providing services to taxonomists for standard genome sequencing and annotation.</title>
        <authorList>
            <consortium name="The Broad Institute Genomics Platform"/>
            <consortium name="The Broad Institute Genome Sequencing Center for Infectious Disease"/>
            <person name="Wu L."/>
            <person name="Ma J."/>
        </authorList>
    </citation>
    <scope>NUCLEOTIDE SEQUENCE [LARGE SCALE GENOMIC DNA]</scope>
    <source>
        <strain evidence="2">CGMCC 4.7682</strain>
    </source>
</reference>
<dbReference type="Proteomes" id="UP001595764">
    <property type="component" value="Unassembled WGS sequence"/>
</dbReference>
<keyword evidence="2" id="KW-1185">Reference proteome</keyword>